<comment type="caution">
    <text evidence="2">The sequence shown here is derived from an EMBL/GenBank/DDBJ whole genome shotgun (WGS) entry which is preliminary data.</text>
</comment>
<evidence type="ECO:0000313" key="2">
    <source>
        <dbReference type="EMBL" id="MFB9776976.1"/>
    </source>
</evidence>
<feature type="transmembrane region" description="Helical" evidence="1">
    <location>
        <begin position="291"/>
        <end position="310"/>
    </location>
</feature>
<proteinExistence type="predicted"/>
<keyword evidence="3" id="KW-1185">Reference proteome</keyword>
<gene>
    <name evidence="2" type="ORF">ACFFN1_11300</name>
</gene>
<feature type="transmembrane region" description="Helical" evidence="1">
    <location>
        <begin position="257"/>
        <end position="279"/>
    </location>
</feature>
<evidence type="ECO:0008006" key="4">
    <source>
        <dbReference type="Google" id="ProtNLM"/>
    </source>
</evidence>
<feature type="transmembrane region" description="Helical" evidence="1">
    <location>
        <begin position="212"/>
        <end position="236"/>
    </location>
</feature>
<accession>A0ABV5X3I4</accession>
<evidence type="ECO:0000256" key="1">
    <source>
        <dbReference type="SAM" id="Phobius"/>
    </source>
</evidence>
<protein>
    <recommendedName>
        <fullName evidence="4">FtsX-like permease family protein</fullName>
    </recommendedName>
</protein>
<reference evidence="2 3" key="1">
    <citation type="submission" date="2024-09" db="EMBL/GenBank/DDBJ databases">
        <authorList>
            <person name="Sun Q."/>
            <person name="Mori K."/>
        </authorList>
    </citation>
    <scope>NUCLEOTIDE SEQUENCE [LARGE SCALE GENOMIC DNA]</scope>
    <source>
        <strain evidence="2 3">JCM 11683</strain>
    </source>
</reference>
<dbReference type="Proteomes" id="UP001589707">
    <property type="component" value="Unassembled WGS sequence"/>
</dbReference>
<keyword evidence="1" id="KW-0812">Transmembrane</keyword>
<organism evidence="2 3">
    <name type="scientific">Brevibacterium otitidis</name>
    <dbReference type="NCBI Taxonomy" id="53364"/>
    <lineage>
        <taxon>Bacteria</taxon>
        <taxon>Bacillati</taxon>
        <taxon>Actinomycetota</taxon>
        <taxon>Actinomycetes</taxon>
        <taxon>Micrococcales</taxon>
        <taxon>Brevibacteriaceae</taxon>
        <taxon>Brevibacterium</taxon>
    </lineage>
</organism>
<dbReference type="EMBL" id="JBHMAU010000069">
    <property type="protein sequence ID" value="MFB9776976.1"/>
    <property type="molecule type" value="Genomic_DNA"/>
</dbReference>
<keyword evidence="1" id="KW-1133">Transmembrane helix</keyword>
<evidence type="ECO:0000313" key="3">
    <source>
        <dbReference type="Proteomes" id="UP001589707"/>
    </source>
</evidence>
<name>A0ABV5X3I4_9MICO</name>
<keyword evidence="1" id="KW-0472">Membrane</keyword>
<sequence length="320" mass="33785">MNRRHSGAVRFLPAIRLVVILSVLGSLMVSLLVFHRQQQALLLEGNDLLSGDAVLVKNADRPLSQVISALGPDARLITVPDAEGVRFIHAVDVTRVPLPIYSGRGFTAGETAAVVGAGVSTEPAKPTGPFAGAETIALDGNRYPVVGRLGGSSASLLSTTVLVQDSAALARRGGASVYIDAPEAVRRVPELLPNAQVEKVQPGVAQRTSVDFFSPVVFTLGIVVIGLGWMSAGVQWSLSRREHYRFDRLLGRTRLTCLCRLFALPLTLAAAAVLSAYAVSRAVFAVAVPTLHAGAVAAALMVFMAVAVIVPTRWGERNVL</sequence>
<feature type="transmembrane region" description="Helical" evidence="1">
    <location>
        <begin position="12"/>
        <end position="34"/>
    </location>
</feature>
<dbReference type="RefSeq" id="WP_376840846.1">
    <property type="nucleotide sequence ID" value="NZ_JBHMAU010000069.1"/>
</dbReference>